<dbReference type="InterPro" id="IPR001958">
    <property type="entry name" value="Tet-R_TetA/multi-R_MdtG-like"/>
</dbReference>
<keyword evidence="5 6" id="KW-0472">Membrane</keyword>
<dbReference type="InterPro" id="IPR005829">
    <property type="entry name" value="Sugar_transporter_CS"/>
</dbReference>
<sequence>MENTDTVFETDAQLDSFRNRRNKARDGDAMDASHHDVQDADENTPLIAGAVDKNNDDWPEGAELARLPWYRRPHIFWVLAPFFLTTMAFGGVLPPKSTLMLDLTCRDYLQEQAILDPTFMVSPITYGEGVNAQCQIDGVKEEIQRRVAYLSLAITLVSGILSALVIPTLGALSDRYGRRPLLVISSIGTICNEIVFIFAAVYPETFNVNWFLVGAALDGVFGSLTVTVAIAHAYATDCTPPARRSVSFAWFHAALFTGLALGPIAAGYISVWSGQIVTIFYTLLAVHIFFCIWIALIVPESLSKKRQLLAREQHTFRKEGSGKFAINLPTLKILWPTGPGTSSALRWNLVLLAAVDTIAFGVAMGTLNIIVIYTNFMFKWRTLEMSQFMSVVNGARVFSLIVILPLVTRLFRSKRAKKTNSGSDLFDLSIVRTAMFFDTLGFLLYTLARSEQALYASGVVASVGGLGSPTLQAALTKHTPNDRIGELLGASGLLHSLAKVVAPIVFSTIYAQTVKTFPQAVFVCLTATFGFAFIISWFIRPHVHWDDLMAEQNSEEDPSITVS</sequence>
<reference evidence="8 9" key="1">
    <citation type="journal article" date="2016" name="Sci. Rep.">
        <title>Peltaster fructicola genome reveals evolution from an invasive phytopathogen to an ectophytic parasite.</title>
        <authorList>
            <person name="Xu C."/>
            <person name="Chen H."/>
            <person name="Gleason M.L."/>
            <person name="Xu J.R."/>
            <person name="Liu H."/>
            <person name="Zhang R."/>
            <person name="Sun G."/>
        </authorList>
    </citation>
    <scope>NUCLEOTIDE SEQUENCE [LARGE SCALE GENOMIC DNA]</scope>
    <source>
        <strain evidence="8 9">LNHT1506</strain>
    </source>
</reference>
<feature type="transmembrane region" description="Helical" evidence="6">
    <location>
        <begin position="75"/>
        <end position="93"/>
    </location>
</feature>
<gene>
    <name evidence="8" type="ORF">AMS68_006348</name>
</gene>
<dbReference type="Proteomes" id="UP000503462">
    <property type="component" value="Chromosome 4"/>
</dbReference>
<dbReference type="GO" id="GO:0022857">
    <property type="term" value="F:transmembrane transporter activity"/>
    <property type="evidence" value="ECO:0007669"/>
    <property type="project" value="InterPro"/>
</dbReference>
<dbReference type="InterPro" id="IPR036259">
    <property type="entry name" value="MFS_trans_sf"/>
</dbReference>
<feature type="transmembrane region" description="Helical" evidence="6">
    <location>
        <begin position="487"/>
        <end position="511"/>
    </location>
</feature>
<feature type="transmembrane region" description="Helical" evidence="6">
    <location>
        <begin position="276"/>
        <end position="298"/>
    </location>
</feature>
<dbReference type="PROSITE" id="PS00216">
    <property type="entry name" value="SUGAR_TRANSPORT_1"/>
    <property type="match status" value="1"/>
</dbReference>
<evidence type="ECO:0000313" key="9">
    <source>
        <dbReference type="Proteomes" id="UP000503462"/>
    </source>
</evidence>
<comment type="subcellular location">
    <subcellularLocation>
        <location evidence="2">Cell membrane</location>
    </subcellularLocation>
    <subcellularLocation>
        <location evidence="1">Membrane</location>
        <topology evidence="1">Multi-pass membrane protein</topology>
    </subcellularLocation>
</comment>
<accession>A0A6H0Y1P3</accession>
<dbReference type="PANTHER" id="PTHR23507">
    <property type="entry name" value="ZGC:174356"/>
    <property type="match status" value="1"/>
</dbReference>
<dbReference type="PRINTS" id="PR01035">
    <property type="entry name" value="TCRTETA"/>
</dbReference>
<dbReference type="GO" id="GO:0016020">
    <property type="term" value="C:membrane"/>
    <property type="evidence" value="ECO:0007669"/>
    <property type="project" value="UniProtKB-SubCell"/>
</dbReference>
<evidence type="ECO:0000256" key="3">
    <source>
        <dbReference type="ARBA" id="ARBA00022692"/>
    </source>
</evidence>
<feature type="transmembrane region" description="Helical" evidence="6">
    <location>
        <begin position="247"/>
        <end position="270"/>
    </location>
</feature>
<proteinExistence type="predicted"/>
<protein>
    <recommendedName>
        <fullName evidence="7">Major facilitator superfamily (MFS) profile domain-containing protein</fullName>
    </recommendedName>
</protein>
<dbReference type="SUPFAM" id="SSF103473">
    <property type="entry name" value="MFS general substrate transporter"/>
    <property type="match status" value="1"/>
</dbReference>
<keyword evidence="9" id="KW-1185">Reference proteome</keyword>
<feature type="transmembrane region" description="Helical" evidence="6">
    <location>
        <begin position="181"/>
        <end position="202"/>
    </location>
</feature>
<dbReference type="AlphaFoldDB" id="A0A6H0Y1P3"/>
<dbReference type="OrthoDB" id="3026777at2759"/>
<feature type="transmembrane region" description="Helical" evidence="6">
    <location>
        <begin position="349"/>
        <end position="376"/>
    </location>
</feature>
<keyword evidence="3 6" id="KW-0812">Transmembrane</keyword>
<feature type="transmembrane region" description="Helical" evidence="6">
    <location>
        <begin position="517"/>
        <end position="539"/>
    </location>
</feature>
<dbReference type="EMBL" id="CP051142">
    <property type="protein sequence ID" value="QIX00831.1"/>
    <property type="molecule type" value="Genomic_DNA"/>
</dbReference>
<feature type="domain" description="Major facilitator superfamily (MFS) profile" evidence="7">
    <location>
        <begin position="83"/>
        <end position="544"/>
    </location>
</feature>
<evidence type="ECO:0000313" key="8">
    <source>
        <dbReference type="EMBL" id="QIX00831.1"/>
    </source>
</evidence>
<feature type="transmembrane region" description="Helical" evidence="6">
    <location>
        <begin position="208"/>
        <end position="235"/>
    </location>
</feature>
<evidence type="ECO:0000259" key="7">
    <source>
        <dbReference type="PROSITE" id="PS50850"/>
    </source>
</evidence>
<dbReference type="Pfam" id="PF07690">
    <property type="entry name" value="MFS_1"/>
    <property type="match status" value="1"/>
</dbReference>
<evidence type="ECO:0000256" key="1">
    <source>
        <dbReference type="ARBA" id="ARBA00004141"/>
    </source>
</evidence>
<dbReference type="InterPro" id="IPR020846">
    <property type="entry name" value="MFS_dom"/>
</dbReference>
<feature type="transmembrane region" description="Helical" evidence="6">
    <location>
        <begin position="454"/>
        <end position="475"/>
    </location>
</feature>
<organism evidence="8 9">
    <name type="scientific">Peltaster fructicola</name>
    <dbReference type="NCBI Taxonomy" id="286661"/>
    <lineage>
        <taxon>Eukaryota</taxon>
        <taxon>Fungi</taxon>
        <taxon>Dikarya</taxon>
        <taxon>Ascomycota</taxon>
        <taxon>Pezizomycotina</taxon>
        <taxon>Dothideomycetes</taxon>
        <taxon>Dothideomycetes incertae sedis</taxon>
        <taxon>Peltaster</taxon>
    </lineage>
</organism>
<dbReference type="PANTHER" id="PTHR23507:SF40">
    <property type="entry name" value="TETRACYCLINE-EFFLUX TRANSPORTER"/>
    <property type="match status" value="1"/>
</dbReference>
<feature type="transmembrane region" description="Helical" evidence="6">
    <location>
        <begin position="147"/>
        <end position="169"/>
    </location>
</feature>
<dbReference type="PROSITE" id="PS50850">
    <property type="entry name" value="MFS"/>
    <property type="match status" value="1"/>
</dbReference>
<evidence type="ECO:0000256" key="2">
    <source>
        <dbReference type="ARBA" id="ARBA00004236"/>
    </source>
</evidence>
<evidence type="ECO:0000256" key="4">
    <source>
        <dbReference type="ARBA" id="ARBA00022989"/>
    </source>
</evidence>
<dbReference type="InterPro" id="IPR011701">
    <property type="entry name" value="MFS"/>
</dbReference>
<feature type="transmembrane region" description="Helical" evidence="6">
    <location>
        <begin position="429"/>
        <end position="448"/>
    </location>
</feature>
<evidence type="ECO:0000256" key="6">
    <source>
        <dbReference type="SAM" id="Phobius"/>
    </source>
</evidence>
<keyword evidence="4 6" id="KW-1133">Transmembrane helix</keyword>
<dbReference type="Gene3D" id="1.20.1250.20">
    <property type="entry name" value="MFS general substrate transporter like domains"/>
    <property type="match status" value="1"/>
</dbReference>
<feature type="transmembrane region" description="Helical" evidence="6">
    <location>
        <begin position="388"/>
        <end position="408"/>
    </location>
</feature>
<name>A0A6H0Y1P3_9PEZI</name>
<evidence type="ECO:0000256" key="5">
    <source>
        <dbReference type="ARBA" id="ARBA00023136"/>
    </source>
</evidence>